<reference evidence="2" key="2">
    <citation type="journal article" date="2024" name="Plant">
        <title>Genomic evolution and insights into agronomic trait innovations of Sesamum species.</title>
        <authorList>
            <person name="Miao H."/>
            <person name="Wang L."/>
            <person name="Qu L."/>
            <person name="Liu H."/>
            <person name="Sun Y."/>
            <person name="Le M."/>
            <person name="Wang Q."/>
            <person name="Wei S."/>
            <person name="Zheng Y."/>
            <person name="Lin W."/>
            <person name="Duan Y."/>
            <person name="Cao H."/>
            <person name="Xiong S."/>
            <person name="Wang X."/>
            <person name="Wei L."/>
            <person name="Li C."/>
            <person name="Ma Q."/>
            <person name="Ju M."/>
            <person name="Zhao R."/>
            <person name="Li G."/>
            <person name="Mu C."/>
            <person name="Tian Q."/>
            <person name="Mei H."/>
            <person name="Zhang T."/>
            <person name="Gao T."/>
            <person name="Zhang H."/>
        </authorList>
    </citation>
    <scope>NUCLEOTIDE SEQUENCE</scope>
    <source>
        <strain evidence="2">G01</strain>
    </source>
</reference>
<feature type="region of interest" description="Disordered" evidence="1">
    <location>
        <begin position="226"/>
        <end position="256"/>
    </location>
</feature>
<feature type="compositionally biased region" description="Polar residues" evidence="1">
    <location>
        <begin position="62"/>
        <end position="85"/>
    </location>
</feature>
<accession>A0AAW2QPT1</accession>
<reference evidence="2" key="1">
    <citation type="submission" date="2020-06" db="EMBL/GenBank/DDBJ databases">
        <authorList>
            <person name="Li T."/>
            <person name="Hu X."/>
            <person name="Zhang T."/>
            <person name="Song X."/>
            <person name="Zhang H."/>
            <person name="Dai N."/>
            <person name="Sheng W."/>
            <person name="Hou X."/>
            <person name="Wei L."/>
        </authorList>
    </citation>
    <scope>NUCLEOTIDE SEQUENCE</scope>
    <source>
        <strain evidence="2">G01</strain>
        <tissue evidence="2">Leaf</tissue>
    </source>
</reference>
<dbReference type="EMBL" id="JACGWK010000002">
    <property type="protein sequence ID" value="KAL0369684.1"/>
    <property type="molecule type" value="Genomic_DNA"/>
</dbReference>
<dbReference type="PANTHER" id="PTHR34468:SF3">
    <property type="entry name" value="OS03G0288900 PROTEIN"/>
    <property type="match status" value="1"/>
</dbReference>
<proteinExistence type="predicted"/>
<name>A0AAW2QPT1_9LAMI</name>
<evidence type="ECO:0000256" key="1">
    <source>
        <dbReference type="SAM" id="MobiDB-lite"/>
    </source>
</evidence>
<comment type="caution">
    <text evidence="2">The sequence shown here is derived from an EMBL/GenBank/DDBJ whole genome shotgun (WGS) entry which is preliminary data.</text>
</comment>
<organism evidence="2">
    <name type="scientific">Sesamum angustifolium</name>
    <dbReference type="NCBI Taxonomy" id="2727405"/>
    <lineage>
        <taxon>Eukaryota</taxon>
        <taxon>Viridiplantae</taxon>
        <taxon>Streptophyta</taxon>
        <taxon>Embryophyta</taxon>
        <taxon>Tracheophyta</taxon>
        <taxon>Spermatophyta</taxon>
        <taxon>Magnoliopsida</taxon>
        <taxon>eudicotyledons</taxon>
        <taxon>Gunneridae</taxon>
        <taxon>Pentapetalae</taxon>
        <taxon>asterids</taxon>
        <taxon>lamiids</taxon>
        <taxon>Lamiales</taxon>
        <taxon>Pedaliaceae</taxon>
        <taxon>Sesamum</taxon>
    </lineage>
</organism>
<evidence type="ECO:0000313" key="2">
    <source>
        <dbReference type="EMBL" id="KAL0369684.1"/>
    </source>
</evidence>
<protein>
    <submittedName>
        <fullName evidence="2">Uncharacterized protein</fullName>
    </submittedName>
</protein>
<dbReference type="AlphaFoldDB" id="A0AAW2QPT1"/>
<feature type="compositionally biased region" description="Basic and acidic residues" evidence="1">
    <location>
        <begin position="226"/>
        <end position="243"/>
    </location>
</feature>
<feature type="region of interest" description="Disordered" evidence="1">
    <location>
        <begin position="1"/>
        <end position="112"/>
    </location>
</feature>
<dbReference type="PANTHER" id="PTHR34468">
    <property type="entry name" value="MICROTUBULE-ASSOCIATED FUTSCH-LIKE PROTEIN"/>
    <property type="match status" value="1"/>
</dbReference>
<gene>
    <name evidence="2" type="ORF">Sangu_0286500</name>
</gene>
<sequence>MKPKSARKISEDPGKVNSNVGASLLREKRVFGTARNPNVPVKTATGKPGKAKPSSGLLKEAATSSPETRSPLSGQPISRTTNSSEKNPKKKNVCFPGKEIGSHGKVLEPQTPLKSAVASAKRRLPATPYRSAEKCRLETSATGSIISNWQSPRGSILFLLLSFNWLPSAKQRYFKFLHLRWNYLHNTPQPIRNIRVELKKYLSRHEHLNGEEVWEKVSFSYGLVKEESSQNEGKGKASDEEAKASCIQDQEDTDLQ</sequence>